<dbReference type="GO" id="GO:0005524">
    <property type="term" value="F:ATP binding"/>
    <property type="evidence" value="ECO:0007669"/>
    <property type="project" value="UniProtKB-KW"/>
</dbReference>
<keyword evidence="1" id="KW-0813">Transport</keyword>
<dbReference type="GO" id="GO:0098796">
    <property type="term" value="C:membrane protein complex"/>
    <property type="evidence" value="ECO:0007669"/>
    <property type="project" value="UniProtKB-ARBA"/>
</dbReference>
<dbReference type="InterPro" id="IPR017911">
    <property type="entry name" value="MacB-like_ATP-bd"/>
</dbReference>
<keyword evidence="3 6" id="KW-0067">ATP-binding</keyword>
<evidence type="ECO:0000256" key="2">
    <source>
        <dbReference type="ARBA" id="ARBA00022741"/>
    </source>
</evidence>
<proteinExistence type="inferred from homology"/>
<dbReference type="PROSITE" id="PS00211">
    <property type="entry name" value="ABC_TRANSPORTER_1"/>
    <property type="match status" value="1"/>
</dbReference>
<dbReference type="Gene3D" id="3.40.50.300">
    <property type="entry name" value="P-loop containing nucleotide triphosphate hydrolases"/>
    <property type="match status" value="1"/>
</dbReference>
<dbReference type="InterPro" id="IPR003593">
    <property type="entry name" value="AAA+_ATPase"/>
</dbReference>
<feature type="domain" description="ABC transporter" evidence="5">
    <location>
        <begin position="57"/>
        <end position="283"/>
    </location>
</feature>
<name>A0A517VGP7_9PLAN</name>
<sequence length="283" mass="31148">MDESRLPHTLYHFNSHSQHLGWPNRSAHLSNQYSTSSKEVTSEKRILMPHNKNNILVELTDVSKYYGNLQPAVNAVRNVSFVVRRGERVALLGKSGSGKSTLLNMIAGLDRPTSGSICVAGKILSELSPAAIADYRRVSVGMIYQAYNLVPWRTALQNVELPMVFARRGKAERMAASKEALAAVGLTGRMEHRPSELSGGEQQRVAIARALINSPELLLADEPTGNLDSSTAAEILESLRQFTDNSQTATLLVTHDEELAYRFSTRVLHMLDGRLDHDSGADN</sequence>
<dbReference type="FunFam" id="3.40.50.300:FF:000032">
    <property type="entry name" value="Export ABC transporter ATP-binding protein"/>
    <property type="match status" value="1"/>
</dbReference>
<dbReference type="SUPFAM" id="SSF52540">
    <property type="entry name" value="P-loop containing nucleoside triphosphate hydrolases"/>
    <property type="match status" value="1"/>
</dbReference>
<dbReference type="InterPro" id="IPR027417">
    <property type="entry name" value="P-loop_NTPase"/>
</dbReference>
<dbReference type="Pfam" id="PF00005">
    <property type="entry name" value="ABC_tran"/>
    <property type="match status" value="1"/>
</dbReference>
<organism evidence="6 7">
    <name type="scientific">Gimesia algae</name>
    <dbReference type="NCBI Taxonomy" id="2527971"/>
    <lineage>
        <taxon>Bacteria</taxon>
        <taxon>Pseudomonadati</taxon>
        <taxon>Planctomycetota</taxon>
        <taxon>Planctomycetia</taxon>
        <taxon>Planctomycetales</taxon>
        <taxon>Planctomycetaceae</taxon>
        <taxon>Gimesia</taxon>
    </lineage>
</organism>
<reference evidence="6 7" key="1">
    <citation type="submission" date="2019-02" db="EMBL/GenBank/DDBJ databases">
        <title>Deep-cultivation of Planctomycetes and their phenomic and genomic characterization uncovers novel biology.</title>
        <authorList>
            <person name="Wiegand S."/>
            <person name="Jogler M."/>
            <person name="Boedeker C."/>
            <person name="Pinto D."/>
            <person name="Vollmers J."/>
            <person name="Rivas-Marin E."/>
            <person name="Kohn T."/>
            <person name="Peeters S.H."/>
            <person name="Heuer A."/>
            <person name="Rast P."/>
            <person name="Oberbeckmann S."/>
            <person name="Bunk B."/>
            <person name="Jeske O."/>
            <person name="Meyerdierks A."/>
            <person name="Storesund J.E."/>
            <person name="Kallscheuer N."/>
            <person name="Luecker S."/>
            <person name="Lage O.M."/>
            <person name="Pohl T."/>
            <person name="Merkel B.J."/>
            <person name="Hornburger P."/>
            <person name="Mueller R.-W."/>
            <person name="Bruemmer F."/>
            <person name="Labrenz M."/>
            <person name="Spormann A.M."/>
            <person name="Op den Camp H."/>
            <person name="Overmann J."/>
            <person name="Amann R."/>
            <person name="Jetten M.S.M."/>
            <person name="Mascher T."/>
            <person name="Medema M.H."/>
            <person name="Devos D.P."/>
            <person name="Kaster A.-K."/>
            <person name="Ovreas L."/>
            <person name="Rohde M."/>
            <person name="Galperin M.Y."/>
            <person name="Jogler C."/>
        </authorList>
    </citation>
    <scope>NUCLEOTIDE SEQUENCE [LARGE SCALE GENOMIC DNA]</scope>
    <source>
        <strain evidence="6 7">Pan161</strain>
    </source>
</reference>
<evidence type="ECO:0000259" key="5">
    <source>
        <dbReference type="PROSITE" id="PS50893"/>
    </source>
</evidence>
<dbReference type="GO" id="GO:0005886">
    <property type="term" value="C:plasma membrane"/>
    <property type="evidence" value="ECO:0007669"/>
    <property type="project" value="TreeGrafter"/>
</dbReference>
<dbReference type="PANTHER" id="PTHR24220">
    <property type="entry name" value="IMPORT ATP-BINDING PROTEIN"/>
    <property type="match status" value="1"/>
</dbReference>
<evidence type="ECO:0000256" key="1">
    <source>
        <dbReference type="ARBA" id="ARBA00022448"/>
    </source>
</evidence>
<dbReference type="InterPro" id="IPR015854">
    <property type="entry name" value="ABC_transpr_LolD-like"/>
</dbReference>
<gene>
    <name evidence="6" type="primary">lolD_3</name>
    <name evidence="6" type="ORF">Pan161_38560</name>
</gene>
<dbReference type="SMART" id="SM00382">
    <property type="entry name" value="AAA"/>
    <property type="match status" value="1"/>
</dbReference>
<dbReference type="GO" id="GO:0016887">
    <property type="term" value="F:ATP hydrolysis activity"/>
    <property type="evidence" value="ECO:0007669"/>
    <property type="project" value="InterPro"/>
</dbReference>
<evidence type="ECO:0000313" key="6">
    <source>
        <dbReference type="EMBL" id="QDT92189.1"/>
    </source>
</evidence>
<dbReference type="Proteomes" id="UP000316855">
    <property type="component" value="Chromosome"/>
</dbReference>
<keyword evidence="7" id="KW-1185">Reference proteome</keyword>
<comment type="similarity">
    <text evidence="4">Belongs to the ABC transporter superfamily. Macrolide exporter (TC 3.A.1.122) family.</text>
</comment>
<protein>
    <submittedName>
        <fullName evidence="6">Lipoprotein-releasing system ATP-binding protein LolD</fullName>
        <ecNumber evidence="6">3.6.3.-</ecNumber>
    </submittedName>
</protein>
<dbReference type="AlphaFoldDB" id="A0A517VGP7"/>
<keyword evidence="6" id="KW-0449">Lipoprotein</keyword>
<evidence type="ECO:0000256" key="3">
    <source>
        <dbReference type="ARBA" id="ARBA00022840"/>
    </source>
</evidence>
<keyword evidence="6" id="KW-0378">Hydrolase</keyword>
<accession>A0A517VGP7</accession>
<evidence type="ECO:0000313" key="7">
    <source>
        <dbReference type="Proteomes" id="UP000316855"/>
    </source>
</evidence>
<evidence type="ECO:0000256" key="4">
    <source>
        <dbReference type="ARBA" id="ARBA00038388"/>
    </source>
</evidence>
<dbReference type="EMBL" id="CP036343">
    <property type="protein sequence ID" value="QDT92189.1"/>
    <property type="molecule type" value="Genomic_DNA"/>
</dbReference>
<dbReference type="CDD" id="cd03255">
    <property type="entry name" value="ABC_MJ0796_LolCDE_FtsE"/>
    <property type="match status" value="1"/>
</dbReference>
<dbReference type="PROSITE" id="PS50893">
    <property type="entry name" value="ABC_TRANSPORTER_2"/>
    <property type="match status" value="1"/>
</dbReference>
<keyword evidence="2" id="KW-0547">Nucleotide-binding</keyword>
<dbReference type="InterPro" id="IPR003439">
    <property type="entry name" value="ABC_transporter-like_ATP-bd"/>
</dbReference>
<dbReference type="EC" id="3.6.3.-" evidence="6"/>
<dbReference type="InterPro" id="IPR017871">
    <property type="entry name" value="ABC_transporter-like_CS"/>
</dbReference>
<dbReference type="GO" id="GO:0022857">
    <property type="term" value="F:transmembrane transporter activity"/>
    <property type="evidence" value="ECO:0007669"/>
    <property type="project" value="TreeGrafter"/>
</dbReference>
<dbReference type="KEGG" id="gax:Pan161_38560"/>